<evidence type="ECO:0000256" key="1">
    <source>
        <dbReference type="ARBA" id="ARBA00004319"/>
    </source>
</evidence>
<evidence type="ECO:0000256" key="4">
    <source>
        <dbReference type="ARBA" id="ARBA00045690"/>
    </source>
</evidence>
<evidence type="ECO:0000313" key="6">
    <source>
        <dbReference type="EMBL" id="VDP18355.1"/>
    </source>
</evidence>
<gene>
    <name evidence="6" type="ORF">SBAD_LOCUS8643</name>
</gene>
<dbReference type="EMBL" id="UZAM01011815">
    <property type="protein sequence ID" value="VDP18355.1"/>
    <property type="molecule type" value="Genomic_DNA"/>
</dbReference>
<dbReference type="OrthoDB" id="202415at2759"/>
<organism evidence="8">
    <name type="scientific">Soboliphyme baturini</name>
    <dbReference type="NCBI Taxonomy" id="241478"/>
    <lineage>
        <taxon>Eukaryota</taxon>
        <taxon>Metazoa</taxon>
        <taxon>Ecdysozoa</taxon>
        <taxon>Nematoda</taxon>
        <taxon>Enoplea</taxon>
        <taxon>Dorylaimia</taxon>
        <taxon>Dioctophymatida</taxon>
        <taxon>Dioctophymatoidea</taxon>
        <taxon>Soboliphymatidae</taxon>
        <taxon>Soboliphyme</taxon>
    </lineage>
</organism>
<keyword evidence="3" id="KW-0808">Transferase</keyword>
<dbReference type="SMART" id="SM00672">
    <property type="entry name" value="CAP10"/>
    <property type="match status" value="1"/>
</dbReference>
<reference evidence="8" key="1">
    <citation type="submission" date="2016-06" db="UniProtKB">
        <authorList>
            <consortium name="WormBaseParasite"/>
        </authorList>
    </citation>
    <scope>IDENTIFICATION</scope>
</reference>
<reference evidence="6 7" key="2">
    <citation type="submission" date="2018-11" db="EMBL/GenBank/DDBJ databases">
        <authorList>
            <consortium name="Pathogen Informatics"/>
        </authorList>
    </citation>
    <scope>NUCLEOTIDE SEQUENCE [LARGE SCALE GENOMIC DNA]</scope>
</reference>
<dbReference type="GO" id="GO:0045747">
    <property type="term" value="P:positive regulation of Notch signaling pathway"/>
    <property type="evidence" value="ECO:0007669"/>
    <property type="project" value="TreeGrafter"/>
</dbReference>
<comment type="function">
    <text evidence="4">Protein O-glucosyltransferase. Catalyzes the reaction that attaches glucose through an O-glycosidic linkage to a conserved serine residue found in the consensus sequence C-X-S-X-[PA]-C in epidermal growth factor-like repeats. Regulates Notch signaling by glucosylating Notch in the ER, glucosylation is required for the correct folding and cleavage of Notch.</text>
</comment>
<evidence type="ECO:0000313" key="7">
    <source>
        <dbReference type="Proteomes" id="UP000270296"/>
    </source>
</evidence>
<evidence type="ECO:0000256" key="3">
    <source>
        <dbReference type="ARBA" id="ARBA00022679"/>
    </source>
</evidence>
<dbReference type="GO" id="GO:0035252">
    <property type="term" value="F:UDP-xylosyltransferase activity"/>
    <property type="evidence" value="ECO:0007669"/>
    <property type="project" value="TreeGrafter"/>
</dbReference>
<dbReference type="WBParaSite" id="SBAD_0000895401-mRNA-1">
    <property type="protein sequence ID" value="SBAD_0000895401-mRNA-1"/>
    <property type="gene ID" value="SBAD_0000895401"/>
</dbReference>
<sequence>MAAVHPSCIVIVYHGYHFSLFFPRSHTLCFRCEGAEHFILDLLNELPDMAFILNTHDYPKVQKWAKPRPVFSFSKTNNEIDILYPAWSFWSGGPAISLYPQGIGRWDFMMDSLLRSEKEWPWYRKVNKVFFRGSRTNSVRDRLILLSRKQPNLVDAEYTKNQAWKSDKDTLGAPPAKEVSFEDHCRYKYLFNFPGVAASFRFRHLFLCGSLVFHVDSEWIEFFYPKLKPWVHYIPVAHDLSDAEYVFHSFLALNIFKDLIHFAQSNDKVVEQIARRGREFIQNWLTMTEVKCYWKSLLSKYARLLQFHVQYNASLIEIRG</sequence>
<dbReference type="Proteomes" id="UP000270296">
    <property type="component" value="Unassembled WGS sequence"/>
</dbReference>
<evidence type="ECO:0000259" key="5">
    <source>
        <dbReference type="SMART" id="SM00672"/>
    </source>
</evidence>
<dbReference type="PANTHER" id="PTHR12203">
    <property type="entry name" value="KDEL LYS-ASP-GLU-LEU CONTAINING - RELATED"/>
    <property type="match status" value="1"/>
</dbReference>
<dbReference type="AlphaFoldDB" id="A0A183IYE5"/>
<dbReference type="InterPro" id="IPR051091">
    <property type="entry name" value="O-Glucosyltr/Glycosyltrsf_90"/>
</dbReference>
<dbReference type="InterPro" id="IPR006598">
    <property type="entry name" value="CAP10"/>
</dbReference>
<evidence type="ECO:0000256" key="2">
    <source>
        <dbReference type="ARBA" id="ARBA00010118"/>
    </source>
</evidence>
<proteinExistence type="inferred from homology"/>
<dbReference type="PANTHER" id="PTHR12203:SF35">
    <property type="entry name" value="PROTEIN O-GLUCOSYLTRANSFERASE 1"/>
    <property type="match status" value="1"/>
</dbReference>
<dbReference type="GO" id="GO:0006493">
    <property type="term" value="P:protein O-linked glycosylation"/>
    <property type="evidence" value="ECO:0007669"/>
    <property type="project" value="TreeGrafter"/>
</dbReference>
<dbReference type="GO" id="GO:0035251">
    <property type="term" value="F:UDP-glucosyltransferase activity"/>
    <property type="evidence" value="ECO:0007669"/>
    <property type="project" value="TreeGrafter"/>
</dbReference>
<evidence type="ECO:0000313" key="8">
    <source>
        <dbReference type="WBParaSite" id="SBAD_0000895401-mRNA-1"/>
    </source>
</evidence>
<name>A0A183IYE5_9BILA</name>
<feature type="domain" description="Glycosyl transferase CAP10" evidence="5">
    <location>
        <begin position="45"/>
        <end position="308"/>
    </location>
</feature>
<comment type="subcellular location">
    <subcellularLocation>
        <location evidence="1">Endoplasmic reticulum lumen</location>
    </subcellularLocation>
</comment>
<comment type="similarity">
    <text evidence="2">Belongs to the glycosyltransferase 90 family.</text>
</comment>
<dbReference type="Pfam" id="PF05686">
    <property type="entry name" value="Glyco_transf_90"/>
    <property type="match status" value="1"/>
</dbReference>
<keyword evidence="7" id="KW-1185">Reference proteome</keyword>
<accession>A0A183IYE5</accession>
<protein>
    <submittedName>
        <fullName evidence="8">CAP10 domain-containing protein</fullName>
    </submittedName>
</protein>
<dbReference type="GO" id="GO:0005788">
    <property type="term" value="C:endoplasmic reticulum lumen"/>
    <property type="evidence" value="ECO:0007669"/>
    <property type="project" value="UniProtKB-SubCell"/>
</dbReference>